<gene>
    <name evidence="2" type="ORF">A6A40_17165</name>
</gene>
<keyword evidence="3" id="KW-1185">Reference proteome</keyword>
<evidence type="ECO:0000256" key="1">
    <source>
        <dbReference type="SAM" id="MobiDB-lite"/>
    </source>
</evidence>
<evidence type="ECO:0000313" key="3">
    <source>
        <dbReference type="Proteomes" id="UP000077405"/>
    </source>
</evidence>
<evidence type="ECO:0008006" key="4">
    <source>
        <dbReference type="Google" id="ProtNLM"/>
    </source>
</evidence>
<organism evidence="2 3">
    <name type="scientific">Azospirillum humicireducens</name>
    <dbReference type="NCBI Taxonomy" id="1226968"/>
    <lineage>
        <taxon>Bacteria</taxon>
        <taxon>Pseudomonadati</taxon>
        <taxon>Pseudomonadota</taxon>
        <taxon>Alphaproteobacteria</taxon>
        <taxon>Rhodospirillales</taxon>
        <taxon>Azospirillaceae</taxon>
        <taxon>Azospirillum</taxon>
    </lineage>
</organism>
<name>A0A2R4VQQ7_9PROT</name>
<sequence>MSKRGFSETVLMVFLHGYAQALAHDGRTPSARRLAERLGYSETSGLYARSECIARGWMEVVQPPHGNSPGILRLTPAGIDAARSTALPTRQSPTPRTPSHPKRDRMQAASAAKIRTCLCCGNGFASEGPGNRICNRCRSTEVYCSGDVSSFRAVLP</sequence>
<dbReference type="EMBL" id="CP028902">
    <property type="protein sequence ID" value="AWB06784.1"/>
    <property type="molecule type" value="Genomic_DNA"/>
</dbReference>
<dbReference type="AlphaFoldDB" id="A0A2R4VQQ7"/>
<dbReference type="KEGG" id="ahu:A6A40_17165"/>
<feature type="region of interest" description="Disordered" evidence="1">
    <location>
        <begin position="83"/>
        <end position="107"/>
    </location>
</feature>
<evidence type="ECO:0000313" key="2">
    <source>
        <dbReference type="EMBL" id="AWB06784.1"/>
    </source>
</evidence>
<protein>
    <recommendedName>
        <fullName evidence="4">LexA repressor DNA-binding domain-containing protein</fullName>
    </recommendedName>
</protein>
<keyword evidence="2" id="KW-0614">Plasmid</keyword>
<reference evidence="2 3" key="1">
    <citation type="submission" date="2018-04" db="EMBL/GenBank/DDBJ databases">
        <title>Complete genome sequence of the nitrogen-fixing bacterium Azospirillum humicireducens type strain SgZ-5.</title>
        <authorList>
            <person name="Yu Z."/>
        </authorList>
    </citation>
    <scope>NUCLEOTIDE SEQUENCE [LARGE SCALE GENOMIC DNA]</scope>
    <source>
        <strain evidence="2 3">SgZ-5</strain>
        <plasmid evidence="2 3">pYZ1</plasmid>
    </source>
</reference>
<accession>A0A2R4VQQ7</accession>
<geneLocation type="plasmid" evidence="2 3">
    <name>pYZ1</name>
</geneLocation>
<dbReference type="OrthoDB" id="7367007at2"/>
<dbReference type="Proteomes" id="UP000077405">
    <property type="component" value="Plasmid pYZ1"/>
</dbReference>
<proteinExistence type="predicted"/>
<dbReference type="RefSeq" id="WP_108547090.1">
    <property type="nucleotide sequence ID" value="NZ_CP028902.1"/>
</dbReference>